<dbReference type="CDD" id="cd01991">
    <property type="entry name" value="Asn_synthase_B_C"/>
    <property type="match status" value="1"/>
</dbReference>
<dbReference type="PANTHER" id="PTHR43284:SF1">
    <property type="entry name" value="ASPARAGINE SYNTHETASE"/>
    <property type="match status" value="1"/>
</dbReference>
<dbReference type="PANTHER" id="PTHR43284">
    <property type="entry name" value="ASPARAGINE SYNTHETASE (GLUTAMINE-HYDROLYZING)"/>
    <property type="match status" value="1"/>
</dbReference>
<dbReference type="InterPro" id="IPR051786">
    <property type="entry name" value="ASN_synthetase/amidase"/>
</dbReference>
<evidence type="ECO:0000256" key="5">
    <source>
        <dbReference type="ARBA" id="ARBA00022840"/>
    </source>
</evidence>
<evidence type="ECO:0000256" key="2">
    <source>
        <dbReference type="ARBA" id="ARBA00005752"/>
    </source>
</evidence>
<reference evidence="13 14" key="1">
    <citation type="submission" date="2018-08" db="EMBL/GenBank/DDBJ databases">
        <title>A genome reference for cultivated species of the human gut microbiota.</title>
        <authorList>
            <person name="Zou Y."/>
            <person name="Xue W."/>
            <person name="Luo G."/>
        </authorList>
    </citation>
    <scope>NUCLEOTIDE SEQUENCE [LARGE SCALE GENOMIC DNA]</scope>
    <source>
        <strain evidence="13 14">AF22-12AC</strain>
    </source>
</reference>
<sequence>MCGISGFCDFSKNFKKEPVLWEHILTDMHHTLAHRGSDSFGTYLDTHVGLSHARLSIRDIAGGSQPIIRQDGERTCAIVYNGEIYNTDELLPPLLAAGYTFSTTSDTEVILCAYLHYGRDFVSRLNGIFAFAIWDGGTGELLLYRDRAGTKPLFYSTPGGTLVFGSEPKALFCHPDITPAIDENSLLELLSIGPARTPGNGIFSGMREVLPGHYQIFSREGMEQVCYWDLTAAPHTDSYEKTVEMVSYLVRDAVKRQMVSDVPVCTFLSGGIDSSIVTAIAAGCMQKDGQTLNTFSFDFAENDKYFQSNAFQPERDLPYVNIMLAHCQTHHTYLECSQSTLYEALFSAVDARDLPGMTDVDASLLYFCSLVARHNKVTLTGECADEIFGGYPWFYRPELLNRDGFPWSADVSARAAFLSGDVTDRLDLAGYSRARYEETISASPKLPGESPEEARRRAVGYLNIKWFMQTLLDRMDRTSMYSGLEARVPFADHRIMEYVFNVPWSMKYQNGVEKTLLRDACADLLPAELLHRKKSPYPKTYHPGYEKLLADHLRRIISDPNAPVYPLIDPQKAEAFLAAPKELGRPWFGQLMAGPQLMAYFIQLNDWMEKYQLSV</sequence>
<organism evidence="13 14">
    <name type="scientific">Roseburia hominis</name>
    <dbReference type="NCBI Taxonomy" id="301301"/>
    <lineage>
        <taxon>Bacteria</taxon>
        <taxon>Bacillati</taxon>
        <taxon>Bacillota</taxon>
        <taxon>Clostridia</taxon>
        <taxon>Lachnospirales</taxon>
        <taxon>Lachnospiraceae</taxon>
        <taxon>Roseburia</taxon>
    </lineage>
</organism>
<feature type="active site" description="For GATase activity" evidence="9">
    <location>
        <position position="2"/>
    </location>
</feature>
<evidence type="ECO:0000313" key="14">
    <source>
        <dbReference type="Proteomes" id="UP000266172"/>
    </source>
</evidence>
<dbReference type="InterPro" id="IPR017932">
    <property type="entry name" value="GATase_2_dom"/>
</dbReference>
<dbReference type="InterPro" id="IPR006426">
    <property type="entry name" value="Asn_synth_AEB"/>
</dbReference>
<evidence type="ECO:0000256" key="4">
    <source>
        <dbReference type="ARBA" id="ARBA00022741"/>
    </source>
</evidence>
<evidence type="ECO:0000256" key="1">
    <source>
        <dbReference type="ARBA" id="ARBA00005187"/>
    </source>
</evidence>
<dbReference type="EC" id="6.3.5.4" evidence="3"/>
<dbReference type="Proteomes" id="UP000266172">
    <property type="component" value="Unassembled WGS sequence"/>
</dbReference>
<keyword evidence="4 10" id="KW-0547">Nucleotide-binding</keyword>
<name>A0A395VD63_9FIRM</name>
<dbReference type="InterPro" id="IPR014729">
    <property type="entry name" value="Rossmann-like_a/b/a_fold"/>
</dbReference>
<keyword evidence="9" id="KW-0028">Amino-acid biosynthesis</keyword>
<evidence type="ECO:0000256" key="9">
    <source>
        <dbReference type="PIRSR" id="PIRSR001589-1"/>
    </source>
</evidence>
<dbReference type="AlphaFoldDB" id="A0A395VD63"/>
<dbReference type="CDD" id="cd00712">
    <property type="entry name" value="AsnB"/>
    <property type="match status" value="1"/>
</dbReference>
<dbReference type="Pfam" id="PF13537">
    <property type="entry name" value="GATase_7"/>
    <property type="match status" value="1"/>
</dbReference>
<keyword evidence="5 10" id="KW-0067">ATP-binding</keyword>
<comment type="pathway">
    <text evidence="1">Amino-acid biosynthesis; L-asparagine biosynthesis; L-asparagine from L-aspartate (L-Gln route): step 1/1.</text>
</comment>
<evidence type="ECO:0000313" key="13">
    <source>
        <dbReference type="EMBL" id="RGS42498.1"/>
    </source>
</evidence>
<keyword evidence="7 9" id="KW-0315">Glutamine amidotransferase</keyword>
<dbReference type="GO" id="GO:0005524">
    <property type="term" value="F:ATP binding"/>
    <property type="evidence" value="ECO:0007669"/>
    <property type="project" value="UniProtKB-KW"/>
</dbReference>
<dbReference type="Gene3D" id="3.60.20.10">
    <property type="entry name" value="Glutamine Phosphoribosylpyrophosphate, subunit 1, domain 1"/>
    <property type="match status" value="1"/>
</dbReference>
<dbReference type="GO" id="GO:0004066">
    <property type="term" value="F:asparagine synthase (glutamine-hydrolyzing) activity"/>
    <property type="evidence" value="ECO:0007669"/>
    <property type="project" value="UniProtKB-EC"/>
</dbReference>
<accession>A0A395VD63</accession>
<dbReference type="InterPro" id="IPR029055">
    <property type="entry name" value="Ntn_hydrolases_N"/>
</dbReference>
<dbReference type="PIRSF" id="PIRSF001589">
    <property type="entry name" value="Asn_synthetase_glu-h"/>
    <property type="match status" value="1"/>
</dbReference>
<evidence type="ECO:0000256" key="7">
    <source>
        <dbReference type="ARBA" id="ARBA00022962"/>
    </source>
</evidence>
<dbReference type="GO" id="GO:0006529">
    <property type="term" value="P:asparagine biosynthetic process"/>
    <property type="evidence" value="ECO:0007669"/>
    <property type="project" value="UniProtKB-KW"/>
</dbReference>
<dbReference type="EMBL" id="QRVL01000001">
    <property type="protein sequence ID" value="RGS42498.1"/>
    <property type="molecule type" value="Genomic_DNA"/>
</dbReference>
<evidence type="ECO:0000256" key="10">
    <source>
        <dbReference type="PIRSR" id="PIRSR001589-2"/>
    </source>
</evidence>
<keyword evidence="6 9" id="KW-0061">Asparagine biosynthesis</keyword>
<dbReference type="InterPro" id="IPR033738">
    <property type="entry name" value="AsnB_N"/>
</dbReference>
<comment type="similarity">
    <text evidence="2">Belongs to the asparagine synthetase family.</text>
</comment>
<comment type="caution">
    <text evidence="13">The sequence shown here is derived from an EMBL/GenBank/DDBJ whole genome shotgun (WGS) entry which is preliminary data.</text>
</comment>
<feature type="site" description="Important for beta-aspartyl-AMP intermediate formation" evidence="11">
    <location>
        <position position="382"/>
    </location>
</feature>
<dbReference type="SUPFAM" id="SSF52402">
    <property type="entry name" value="Adenine nucleotide alpha hydrolases-like"/>
    <property type="match status" value="1"/>
</dbReference>
<dbReference type="PROSITE" id="PS51278">
    <property type="entry name" value="GATASE_TYPE_2"/>
    <property type="match status" value="1"/>
</dbReference>
<dbReference type="InterPro" id="IPR001962">
    <property type="entry name" value="Asn_synthase"/>
</dbReference>
<comment type="catalytic activity">
    <reaction evidence="8">
        <text>L-aspartate + L-glutamine + ATP + H2O = L-asparagine + L-glutamate + AMP + diphosphate + H(+)</text>
        <dbReference type="Rhea" id="RHEA:12228"/>
        <dbReference type="ChEBI" id="CHEBI:15377"/>
        <dbReference type="ChEBI" id="CHEBI:15378"/>
        <dbReference type="ChEBI" id="CHEBI:29985"/>
        <dbReference type="ChEBI" id="CHEBI:29991"/>
        <dbReference type="ChEBI" id="CHEBI:30616"/>
        <dbReference type="ChEBI" id="CHEBI:33019"/>
        <dbReference type="ChEBI" id="CHEBI:58048"/>
        <dbReference type="ChEBI" id="CHEBI:58359"/>
        <dbReference type="ChEBI" id="CHEBI:456215"/>
        <dbReference type="EC" id="6.3.5.4"/>
    </reaction>
</comment>
<gene>
    <name evidence="13" type="primary">asnB</name>
    <name evidence="13" type="ORF">DWX93_04060</name>
</gene>
<feature type="binding site" evidence="10">
    <location>
        <position position="106"/>
    </location>
    <ligand>
        <name>L-glutamine</name>
        <dbReference type="ChEBI" id="CHEBI:58359"/>
    </ligand>
</feature>
<evidence type="ECO:0000256" key="3">
    <source>
        <dbReference type="ARBA" id="ARBA00012737"/>
    </source>
</evidence>
<dbReference type="NCBIfam" id="TIGR01536">
    <property type="entry name" value="asn_synth_AEB"/>
    <property type="match status" value="1"/>
</dbReference>
<evidence type="ECO:0000256" key="8">
    <source>
        <dbReference type="ARBA" id="ARBA00048741"/>
    </source>
</evidence>
<evidence type="ECO:0000259" key="12">
    <source>
        <dbReference type="PROSITE" id="PS51278"/>
    </source>
</evidence>
<keyword evidence="13" id="KW-0436">Ligase</keyword>
<evidence type="ECO:0000256" key="6">
    <source>
        <dbReference type="ARBA" id="ARBA00022888"/>
    </source>
</evidence>
<dbReference type="Gene3D" id="3.40.50.620">
    <property type="entry name" value="HUPs"/>
    <property type="match status" value="1"/>
</dbReference>
<dbReference type="RefSeq" id="WP_118096722.1">
    <property type="nucleotide sequence ID" value="NZ_QRVL01000001.1"/>
</dbReference>
<feature type="domain" description="Glutamine amidotransferase type-2" evidence="12">
    <location>
        <begin position="2"/>
        <end position="220"/>
    </location>
</feature>
<dbReference type="Pfam" id="PF00733">
    <property type="entry name" value="Asn_synthase"/>
    <property type="match status" value="1"/>
</dbReference>
<dbReference type="SUPFAM" id="SSF56235">
    <property type="entry name" value="N-terminal nucleophile aminohydrolases (Ntn hydrolases)"/>
    <property type="match status" value="1"/>
</dbReference>
<dbReference type="GO" id="GO:0005829">
    <property type="term" value="C:cytosol"/>
    <property type="evidence" value="ECO:0007669"/>
    <property type="project" value="TreeGrafter"/>
</dbReference>
<proteinExistence type="inferred from homology"/>
<evidence type="ECO:0000256" key="11">
    <source>
        <dbReference type="PIRSR" id="PIRSR001589-3"/>
    </source>
</evidence>
<protein>
    <recommendedName>
        <fullName evidence="3">asparagine synthase (glutamine-hydrolyzing)</fullName>
        <ecNumber evidence="3">6.3.5.4</ecNumber>
    </recommendedName>
</protein>